<dbReference type="EMBL" id="CP043961">
    <property type="protein sequence ID" value="QER90591.1"/>
    <property type="molecule type" value="Genomic_DNA"/>
</dbReference>
<keyword evidence="2" id="KW-0614">Plasmid</keyword>
<sequence>MSEEKEFNPWQWDRKNAMAGRSRLTVERHGHEVTLDHQGVSIDGQRIVRDNPGAGEHGFQITPAGLVMYRGREVAAIDPPQNGTANPGEVTVWGKDGPTRPERRQREEAERQERDDRYRADRQHSQQEPIRGQEMTL</sequence>
<protein>
    <submittedName>
        <fullName evidence="2">Uncharacterized protein</fullName>
    </submittedName>
</protein>
<organism evidence="2 3">
    <name type="scientific">Streptomyces tendae</name>
    <dbReference type="NCBI Taxonomy" id="1932"/>
    <lineage>
        <taxon>Bacteria</taxon>
        <taxon>Bacillati</taxon>
        <taxon>Actinomycetota</taxon>
        <taxon>Actinomycetes</taxon>
        <taxon>Kitasatosporales</taxon>
        <taxon>Streptomycetaceae</taxon>
        <taxon>Streptomyces</taxon>
    </lineage>
</organism>
<feature type="region of interest" description="Disordered" evidence="1">
    <location>
        <begin position="77"/>
        <end position="137"/>
    </location>
</feature>
<keyword evidence="3" id="KW-1185">Reference proteome</keyword>
<evidence type="ECO:0000256" key="1">
    <source>
        <dbReference type="SAM" id="MobiDB-lite"/>
    </source>
</evidence>
<feature type="compositionally biased region" description="Basic and acidic residues" evidence="1">
    <location>
        <begin position="97"/>
        <end position="125"/>
    </location>
</feature>
<dbReference type="RefSeq" id="WP_150157862.1">
    <property type="nucleotide sequence ID" value="NZ_CP043961.1"/>
</dbReference>
<accession>A0ABX6A402</accession>
<geneLocation type="plasmid" evidence="2 3">
    <name>unnamed2</name>
</geneLocation>
<evidence type="ECO:0000313" key="2">
    <source>
        <dbReference type="EMBL" id="QER90591.1"/>
    </source>
</evidence>
<reference evidence="2 3" key="1">
    <citation type="submission" date="2019-09" db="EMBL/GenBank/DDBJ databases">
        <title>Draft genome sequence of the Ebosin-producing strain Streptomyces sp. 139.</title>
        <authorList>
            <person name="Ai L."/>
            <person name="Geng M."/>
            <person name="Ma M."/>
            <person name="Bai L."/>
        </authorList>
    </citation>
    <scope>NUCLEOTIDE SEQUENCE [LARGE SCALE GENOMIC DNA]</scope>
    <source>
        <strain evidence="2 3">139</strain>
        <plasmid evidence="2 3">unnamed2</plasmid>
    </source>
</reference>
<gene>
    <name evidence="2" type="ORF">F3L20_33765</name>
</gene>
<proteinExistence type="predicted"/>
<name>A0ABX6A402_STRTE</name>
<dbReference type="Proteomes" id="UP000324308">
    <property type="component" value="Plasmid unnamed2"/>
</dbReference>
<evidence type="ECO:0000313" key="3">
    <source>
        <dbReference type="Proteomes" id="UP000324308"/>
    </source>
</evidence>